<sequence length="243" mass="25063">MPAYRQPAHDVRVGWGPTGAAALATPVTVVVDVLSFTTTLTVALDRGMTVYPFRWKDQRATAYAAARDAVLAQGRSTGSAVSLSPLSVRAAAGVERLVLPSPNGSAIAFGLAGAGSTVVGASLRNRAAVARWLVEQPRPIGIVPAGERWPDGSLRPAVEDLWGAGAVVAALVDLGVGGLSPEARVAEHAFRAVAPRLAEELHACVSGQELTGIGFAGDVDVAAELDRSDVVPVLESDAFVDVR</sequence>
<dbReference type="AlphaFoldDB" id="A0A6L6XWV2"/>
<evidence type="ECO:0000256" key="5">
    <source>
        <dbReference type="ARBA" id="ARBA00022801"/>
    </source>
</evidence>
<dbReference type="PANTHER" id="PTHR37311">
    <property type="entry name" value="2-PHOSPHOSULFOLACTATE PHOSPHATASE-RELATED"/>
    <property type="match status" value="1"/>
</dbReference>
<comment type="caution">
    <text evidence="8">The sequence shown here is derived from an EMBL/GenBank/DDBJ whole genome shotgun (WGS) entry which is preliminary data.</text>
</comment>
<dbReference type="Proteomes" id="UP000473525">
    <property type="component" value="Unassembled WGS sequence"/>
</dbReference>
<keyword evidence="9" id="KW-1185">Reference proteome</keyword>
<evidence type="ECO:0000256" key="6">
    <source>
        <dbReference type="ARBA" id="ARBA00022842"/>
    </source>
</evidence>
<evidence type="ECO:0000256" key="4">
    <source>
        <dbReference type="ARBA" id="ARBA00021948"/>
    </source>
</evidence>
<dbReference type="Pfam" id="PF04029">
    <property type="entry name" value="2-ph_phosp"/>
    <property type="match status" value="1"/>
</dbReference>
<protein>
    <recommendedName>
        <fullName evidence="4">Probable 2-phosphosulfolactate phosphatase</fullName>
        <ecNumber evidence="3">3.1.3.71</ecNumber>
    </recommendedName>
</protein>
<keyword evidence="6" id="KW-0460">Magnesium</keyword>
<name>A0A6L6XWV2_9ACTN</name>
<dbReference type="SUPFAM" id="SSF142823">
    <property type="entry name" value="ComB-like"/>
    <property type="match status" value="1"/>
</dbReference>
<dbReference type="InterPro" id="IPR036702">
    <property type="entry name" value="ComB-like_sf"/>
</dbReference>
<dbReference type="InterPro" id="IPR005238">
    <property type="entry name" value="ComB-like"/>
</dbReference>
<dbReference type="EC" id="3.1.3.71" evidence="3"/>
<dbReference type="Gene3D" id="3.90.1560.10">
    <property type="entry name" value="ComB-like"/>
    <property type="match status" value="1"/>
</dbReference>
<reference evidence="8 9" key="1">
    <citation type="submission" date="2019-12" db="EMBL/GenBank/DDBJ databases">
        <authorList>
            <person name="Huq M.A."/>
        </authorList>
    </citation>
    <scope>NUCLEOTIDE SEQUENCE [LARGE SCALE GENOMIC DNA]</scope>
    <source>
        <strain evidence="8 9">MAH-18</strain>
    </source>
</reference>
<evidence type="ECO:0000313" key="8">
    <source>
        <dbReference type="EMBL" id="MVQ49995.1"/>
    </source>
</evidence>
<keyword evidence="5" id="KW-0378">Hydrolase</keyword>
<dbReference type="GO" id="GO:0050532">
    <property type="term" value="F:2-phosphosulfolactate phosphatase activity"/>
    <property type="evidence" value="ECO:0007669"/>
    <property type="project" value="UniProtKB-EC"/>
</dbReference>
<dbReference type="GO" id="GO:0000287">
    <property type="term" value="F:magnesium ion binding"/>
    <property type="evidence" value="ECO:0007669"/>
    <property type="project" value="InterPro"/>
</dbReference>
<comment type="cofactor">
    <cofactor evidence="1">
        <name>Mg(2+)</name>
        <dbReference type="ChEBI" id="CHEBI:18420"/>
    </cofactor>
</comment>
<dbReference type="PANTHER" id="PTHR37311:SF1">
    <property type="entry name" value="2-PHOSPHOSULFOLACTATE PHOSPHATASE-RELATED"/>
    <property type="match status" value="1"/>
</dbReference>
<evidence type="ECO:0000313" key="9">
    <source>
        <dbReference type="Proteomes" id="UP000473525"/>
    </source>
</evidence>
<gene>
    <name evidence="8" type="ORF">GON03_12445</name>
</gene>
<organism evidence="8 9">
    <name type="scientific">Nocardioides agri</name>
    <dbReference type="NCBI Taxonomy" id="2682843"/>
    <lineage>
        <taxon>Bacteria</taxon>
        <taxon>Bacillati</taxon>
        <taxon>Actinomycetota</taxon>
        <taxon>Actinomycetes</taxon>
        <taxon>Propionibacteriales</taxon>
        <taxon>Nocardioidaceae</taxon>
        <taxon>Nocardioides</taxon>
    </lineage>
</organism>
<evidence type="ECO:0000256" key="2">
    <source>
        <dbReference type="ARBA" id="ARBA00009997"/>
    </source>
</evidence>
<evidence type="ECO:0000256" key="3">
    <source>
        <dbReference type="ARBA" id="ARBA00012953"/>
    </source>
</evidence>
<dbReference type="GO" id="GO:0050545">
    <property type="term" value="F:sulfopyruvate decarboxylase activity"/>
    <property type="evidence" value="ECO:0007669"/>
    <property type="project" value="TreeGrafter"/>
</dbReference>
<evidence type="ECO:0000256" key="7">
    <source>
        <dbReference type="ARBA" id="ARBA00033711"/>
    </source>
</evidence>
<evidence type="ECO:0000256" key="1">
    <source>
        <dbReference type="ARBA" id="ARBA00001946"/>
    </source>
</evidence>
<dbReference type="EMBL" id="WSEK01000004">
    <property type="protein sequence ID" value="MVQ49995.1"/>
    <property type="molecule type" value="Genomic_DNA"/>
</dbReference>
<comment type="catalytic activity">
    <reaction evidence="7">
        <text>(2R)-O-phospho-3-sulfolactate + H2O = (2R)-3-sulfolactate + phosphate</text>
        <dbReference type="Rhea" id="RHEA:23416"/>
        <dbReference type="ChEBI" id="CHEBI:15377"/>
        <dbReference type="ChEBI" id="CHEBI:15597"/>
        <dbReference type="ChEBI" id="CHEBI:43474"/>
        <dbReference type="ChEBI" id="CHEBI:58738"/>
        <dbReference type="EC" id="3.1.3.71"/>
    </reaction>
</comment>
<accession>A0A6L6XWV2</accession>
<proteinExistence type="inferred from homology"/>
<comment type="similarity">
    <text evidence="2">Belongs to the ComB family.</text>
</comment>